<proteinExistence type="predicted"/>
<comment type="caution">
    <text evidence="1">The sequence shown here is derived from an EMBL/GenBank/DDBJ whole genome shotgun (WGS) entry which is preliminary data.</text>
</comment>
<dbReference type="AlphaFoldDB" id="A0A3P1XKC1"/>
<name>A0A3P1XKC1_TANFO</name>
<accession>A0A3P1XKC1</accession>
<dbReference type="PANTHER" id="PTHR30007">
    <property type="entry name" value="PHP DOMAIN PROTEIN"/>
    <property type="match status" value="1"/>
</dbReference>
<dbReference type="OrthoDB" id="1270539at2"/>
<evidence type="ECO:0000313" key="2">
    <source>
        <dbReference type="Proteomes" id="UP000278609"/>
    </source>
</evidence>
<protein>
    <submittedName>
        <fullName evidence="1">DDE transposase</fullName>
    </submittedName>
</protein>
<sequence length="46" mass="5710">GKRWIVERTFSWFDNYRRLCRNYEITFDSAEEMVKPASIRRLLNKI</sequence>
<dbReference type="PANTHER" id="PTHR30007:SF0">
    <property type="entry name" value="TRANSPOSASE"/>
    <property type="match status" value="1"/>
</dbReference>
<feature type="non-terminal residue" evidence="1">
    <location>
        <position position="1"/>
    </location>
</feature>
<dbReference type="Proteomes" id="UP000278609">
    <property type="component" value="Unassembled WGS sequence"/>
</dbReference>
<evidence type="ECO:0000313" key="1">
    <source>
        <dbReference type="EMBL" id="RRD58596.1"/>
    </source>
</evidence>
<reference evidence="1 2" key="1">
    <citation type="submission" date="2018-11" db="EMBL/GenBank/DDBJ databases">
        <title>Genomes From Bacteria Associated with the Canine Oral Cavity: a Test Case for Automated Genome-Based Taxonomic Assignment.</title>
        <authorList>
            <person name="Coil D.A."/>
            <person name="Jospin G."/>
            <person name="Darling A.E."/>
            <person name="Wallis C."/>
            <person name="Davis I.J."/>
            <person name="Harris S."/>
            <person name="Eisen J.A."/>
            <person name="Holcombe L.J."/>
            <person name="O'Flynn C."/>
        </authorList>
    </citation>
    <scope>NUCLEOTIDE SEQUENCE [LARGE SCALE GENOMIC DNA]</scope>
    <source>
        <strain evidence="1 2">OH2617_COT-023</strain>
    </source>
</reference>
<dbReference type="EMBL" id="RQYS01000061">
    <property type="protein sequence ID" value="RRD58596.1"/>
    <property type="molecule type" value="Genomic_DNA"/>
</dbReference>
<gene>
    <name evidence="1" type="ORF">EII40_11895</name>
</gene>
<organism evidence="1 2">
    <name type="scientific">Tannerella forsythia</name>
    <name type="common">Bacteroides forsythus</name>
    <dbReference type="NCBI Taxonomy" id="28112"/>
    <lineage>
        <taxon>Bacteria</taxon>
        <taxon>Pseudomonadati</taxon>
        <taxon>Bacteroidota</taxon>
        <taxon>Bacteroidia</taxon>
        <taxon>Bacteroidales</taxon>
        <taxon>Tannerellaceae</taxon>
        <taxon>Tannerella</taxon>
    </lineage>
</organism>